<gene>
    <name evidence="2" type="ORF">EJP69_01785</name>
</gene>
<dbReference type="AlphaFoldDB" id="A0A3S0J834"/>
<dbReference type="PROSITE" id="PS51257">
    <property type="entry name" value="PROKAR_LIPOPROTEIN"/>
    <property type="match status" value="1"/>
</dbReference>
<accession>A0A3S0J834</accession>
<proteinExistence type="predicted"/>
<evidence type="ECO:0008006" key="4">
    <source>
        <dbReference type="Google" id="ProtNLM"/>
    </source>
</evidence>
<dbReference type="OrthoDB" id="8853123at2"/>
<organism evidence="2 3">
    <name type="scientific">Variovorax gossypii</name>
    <dbReference type="NCBI Taxonomy" id="1679495"/>
    <lineage>
        <taxon>Bacteria</taxon>
        <taxon>Pseudomonadati</taxon>
        <taxon>Pseudomonadota</taxon>
        <taxon>Betaproteobacteria</taxon>
        <taxon>Burkholderiales</taxon>
        <taxon>Comamonadaceae</taxon>
        <taxon>Variovorax</taxon>
    </lineage>
</organism>
<evidence type="ECO:0000256" key="1">
    <source>
        <dbReference type="SAM" id="SignalP"/>
    </source>
</evidence>
<evidence type="ECO:0000313" key="2">
    <source>
        <dbReference type="EMBL" id="RTQ36503.1"/>
    </source>
</evidence>
<protein>
    <recommendedName>
        <fullName evidence="4">Proteinase inhibitor I78</fullName>
    </recommendedName>
</protein>
<dbReference type="RefSeq" id="WP_093195004.1">
    <property type="nucleotide sequence ID" value="NZ_RXOE01000001.1"/>
</dbReference>
<sequence>MRITNGRYRPGLSAVASSLCLSLVLAGCQTPPADRPLSPEVPEPPSFVTPPEACQAASVRFALGLRISQQLLEEMRQRAGARMARTVLATETADPAQDMMRLNVQVEPTGRVVGAYCG</sequence>
<comment type="caution">
    <text evidence="2">The sequence shown here is derived from an EMBL/GenBank/DDBJ whole genome shotgun (WGS) entry which is preliminary data.</text>
</comment>
<keyword evidence="3" id="KW-1185">Reference proteome</keyword>
<dbReference type="Proteomes" id="UP000267418">
    <property type="component" value="Unassembled WGS sequence"/>
</dbReference>
<evidence type="ECO:0000313" key="3">
    <source>
        <dbReference type="Proteomes" id="UP000267418"/>
    </source>
</evidence>
<keyword evidence="1" id="KW-0732">Signal</keyword>
<reference evidence="2 3" key="1">
    <citation type="submission" date="2018-12" db="EMBL/GenBank/DDBJ databases">
        <title>The genome of Variovorax gossypii DSM 100435.</title>
        <authorList>
            <person name="Gao J."/>
            <person name="Sun J."/>
        </authorList>
    </citation>
    <scope>NUCLEOTIDE SEQUENCE [LARGE SCALE GENOMIC DNA]</scope>
    <source>
        <strain evidence="2 3">DSM 100435</strain>
    </source>
</reference>
<name>A0A3S0J834_9BURK</name>
<dbReference type="EMBL" id="RXOE01000001">
    <property type="protein sequence ID" value="RTQ36503.1"/>
    <property type="molecule type" value="Genomic_DNA"/>
</dbReference>
<feature type="chain" id="PRO_5018749313" description="Proteinase inhibitor I78" evidence="1">
    <location>
        <begin position="27"/>
        <end position="118"/>
    </location>
</feature>
<feature type="signal peptide" evidence="1">
    <location>
        <begin position="1"/>
        <end position="26"/>
    </location>
</feature>